<sequence>MKILLLLFVLAGFVAGTTRFESIRVNARVILRCKSPRVPTARVFLMESDFSNYPFDEDDTFDFGIYNFGEVPEKVLYLTGEEFEISGLEPYIYVSHSCTSESNTMKSFAVRLMSSMYLSRVFTVTIDLDEETADVVSRTLYH</sequence>
<keyword evidence="1" id="KW-0732">Signal</keyword>
<gene>
    <name evidence="2" type="primary">Cbn-ttr-42</name>
    <name evidence="2" type="ORF">CAEBREN_01088</name>
</gene>
<proteinExistence type="predicted"/>
<feature type="chain" id="PRO_5003403425" evidence="1">
    <location>
        <begin position="17"/>
        <end position="142"/>
    </location>
</feature>
<dbReference type="Proteomes" id="UP000008068">
    <property type="component" value="Unassembled WGS sequence"/>
</dbReference>
<protein>
    <submittedName>
        <fullName evidence="2">CBN-TTR-42 protein</fullName>
    </submittedName>
</protein>
<evidence type="ECO:0000256" key="1">
    <source>
        <dbReference type="SAM" id="SignalP"/>
    </source>
</evidence>
<name>G0M735_CAEBE</name>
<dbReference type="Gene3D" id="2.60.40.3330">
    <property type="match status" value="1"/>
</dbReference>
<dbReference type="EMBL" id="GL379786">
    <property type="protein sequence ID" value="EGT30485.1"/>
    <property type="molecule type" value="Genomic_DNA"/>
</dbReference>
<evidence type="ECO:0000313" key="3">
    <source>
        <dbReference type="Proteomes" id="UP000008068"/>
    </source>
</evidence>
<dbReference type="OrthoDB" id="5849400at2759"/>
<dbReference type="eggNOG" id="ENOG502TIDN">
    <property type="taxonomic scope" value="Eukaryota"/>
</dbReference>
<dbReference type="AlphaFoldDB" id="G0M735"/>
<dbReference type="FunCoup" id="G0M735">
    <property type="interactions" value="1899"/>
</dbReference>
<dbReference type="HOGENOM" id="CLU_1857113_0_0_1"/>
<reference evidence="3" key="1">
    <citation type="submission" date="2011-07" db="EMBL/GenBank/DDBJ databases">
        <authorList>
            <consortium name="Caenorhabditis brenneri Sequencing and Analysis Consortium"/>
            <person name="Wilson R.K."/>
        </authorList>
    </citation>
    <scope>NUCLEOTIDE SEQUENCE [LARGE SCALE GENOMIC DNA]</scope>
    <source>
        <strain evidence="3">PB2801</strain>
    </source>
</reference>
<accession>G0M735</accession>
<keyword evidence="3" id="KW-1185">Reference proteome</keyword>
<dbReference type="InterPro" id="IPR038479">
    <property type="entry name" value="Transthyretin-like_sf"/>
</dbReference>
<organism evidence="3">
    <name type="scientific">Caenorhabditis brenneri</name>
    <name type="common">Nematode worm</name>
    <dbReference type="NCBI Taxonomy" id="135651"/>
    <lineage>
        <taxon>Eukaryota</taxon>
        <taxon>Metazoa</taxon>
        <taxon>Ecdysozoa</taxon>
        <taxon>Nematoda</taxon>
        <taxon>Chromadorea</taxon>
        <taxon>Rhabditida</taxon>
        <taxon>Rhabditina</taxon>
        <taxon>Rhabditomorpha</taxon>
        <taxon>Rhabditoidea</taxon>
        <taxon>Rhabditidae</taxon>
        <taxon>Peloderinae</taxon>
        <taxon>Caenorhabditis</taxon>
    </lineage>
</organism>
<dbReference type="InParanoid" id="G0M735"/>
<evidence type="ECO:0000313" key="2">
    <source>
        <dbReference type="EMBL" id="EGT30485.1"/>
    </source>
</evidence>
<feature type="signal peptide" evidence="1">
    <location>
        <begin position="1"/>
        <end position="16"/>
    </location>
</feature>
<dbReference type="OMA" id="SHACTEN"/>